<evidence type="ECO:0000256" key="1">
    <source>
        <dbReference type="ARBA" id="ARBA00022603"/>
    </source>
</evidence>
<dbReference type="STRING" id="655355.SAMN05216283_11937"/>
<dbReference type="EMBL" id="FONW01000019">
    <property type="protein sequence ID" value="SFF88422.1"/>
    <property type="molecule type" value="Genomic_DNA"/>
</dbReference>
<dbReference type="InterPro" id="IPR041698">
    <property type="entry name" value="Methyltransf_25"/>
</dbReference>
<dbReference type="Pfam" id="PF13649">
    <property type="entry name" value="Methyltransf_25"/>
    <property type="match status" value="1"/>
</dbReference>
<name>A0A1I2MAF7_9BACT</name>
<dbReference type="Gene3D" id="2.20.25.110">
    <property type="entry name" value="S-adenosyl-L-methionine-dependent methyltransferases"/>
    <property type="match status" value="1"/>
</dbReference>
<proteinExistence type="predicted"/>
<keyword evidence="2 4" id="KW-0808">Transferase</keyword>
<keyword evidence="1 4" id="KW-0489">Methyltransferase</keyword>
<dbReference type="GO" id="GO:0032259">
    <property type="term" value="P:methylation"/>
    <property type="evidence" value="ECO:0007669"/>
    <property type="project" value="UniProtKB-KW"/>
</dbReference>
<evidence type="ECO:0000259" key="3">
    <source>
        <dbReference type="Pfam" id="PF13649"/>
    </source>
</evidence>
<dbReference type="PANTHER" id="PTHR43861">
    <property type="entry name" value="TRANS-ACONITATE 2-METHYLTRANSFERASE-RELATED"/>
    <property type="match status" value="1"/>
</dbReference>
<accession>A0A1I2MAF7</accession>
<dbReference type="InterPro" id="IPR029063">
    <property type="entry name" value="SAM-dependent_MTases_sf"/>
</dbReference>
<keyword evidence="5" id="KW-1185">Reference proteome</keyword>
<dbReference type="GO" id="GO:0008168">
    <property type="term" value="F:methyltransferase activity"/>
    <property type="evidence" value="ECO:0007669"/>
    <property type="project" value="UniProtKB-KW"/>
</dbReference>
<organism evidence="4 5">
    <name type="scientific">Sunxiuqinia elliptica</name>
    <dbReference type="NCBI Taxonomy" id="655355"/>
    <lineage>
        <taxon>Bacteria</taxon>
        <taxon>Pseudomonadati</taxon>
        <taxon>Bacteroidota</taxon>
        <taxon>Bacteroidia</taxon>
        <taxon>Marinilabiliales</taxon>
        <taxon>Prolixibacteraceae</taxon>
        <taxon>Sunxiuqinia</taxon>
    </lineage>
</organism>
<dbReference type="PANTHER" id="PTHR43861:SF1">
    <property type="entry name" value="TRANS-ACONITATE 2-METHYLTRANSFERASE"/>
    <property type="match status" value="1"/>
</dbReference>
<reference evidence="4 5" key="1">
    <citation type="submission" date="2016-10" db="EMBL/GenBank/DDBJ databases">
        <authorList>
            <person name="de Groot N.N."/>
        </authorList>
    </citation>
    <scope>NUCLEOTIDE SEQUENCE [LARGE SCALE GENOMIC DNA]</scope>
    <source>
        <strain evidence="4 5">CGMCC 1.9156</strain>
    </source>
</reference>
<dbReference type="SUPFAM" id="SSF53335">
    <property type="entry name" value="S-adenosyl-L-methionine-dependent methyltransferases"/>
    <property type="match status" value="1"/>
</dbReference>
<evidence type="ECO:0000256" key="2">
    <source>
        <dbReference type="ARBA" id="ARBA00022679"/>
    </source>
</evidence>
<evidence type="ECO:0000313" key="4">
    <source>
        <dbReference type="EMBL" id="SFF88422.1"/>
    </source>
</evidence>
<sequence>MKIDQGIFYSSIAQYYNQIFPLNEDQVQFVQTALGTLDGRTILDIGCSTGQLAIQLGSLGAQITGIDLNEDMIKLAQEENHFPGVNFSVGNMLEVESFSEEASQDAVLCFGNTLVHLDSIDEVAHFLKSVSKTLKPGGKLLLQILNYDYILDHQIEELPLIDTPKISFIRKYDLPTFEEEKIIFNTELVIKSSRESLFHASRLLPLKKKDLESLLEYYGFERMRYYVNFKKKPFGGNHLPLIVSAERATS</sequence>
<gene>
    <name evidence="4" type="ORF">SAMN05216283_11937</name>
</gene>
<dbReference type="RefSeq" id="WP_093921727.1">
    <property type="nucleotide sequence ID" value="NZ_FONW01000019.1"/>
</dbReference>
<feature type="domain" description="Methyltransferase" evidence="3">
    <location>
        <begin position="42"/>
        <end position="138"/>
    </location>
</feature>
<dbReference type="Proteomes" id="UP000198964">
    <property type="component" value="Unassembled WGS sequence"/>
</dbReference>
<dbReference type="AlphaFoldDB" id="A0A1I2MAF7"/>
<evidence type="ECO:0000313" key="5">
    <source>
        <dbReference type="Proteomes" id="UP000198964"/>
    </source>
</evidence>
<protein>
    <submittedName>
        <fullName evidence="4">Methyltransferase domain-containing protein</fullName>
    </submittedName>
</protein>
<dbReference type="CDD" id="cd02440">
    <property type="entry name" value="AdoMet_MTases"/>
    <property type="match status" value="1"/>
</dbReference>
<dbReference type="Gene3D" id="3.40.50.150">
    <property type="entry name" value="Vaccinia Virus protein VP39"/>
    <property type="match status" value="1"/>
</dbReference>